<protein>
    <submittedName>
        <fullName evidence="1">Substrate-binding domain-containing protein</fullName>
    </submittedName>
</protein>
<dbReference type="Gene3D" id="3.40.190.10">
    <property type="entry name" value="Periplasmic binding protein-like II"/>
    <property type="match status" value="2"/>
</dbReference>
<dbReference type="InterPro" id="IPR050682">
    <property type="entry name" value="ModA/WtpA"/>
</dbReference>
<dbReference type="EMBL" id="JAVRHL010000003">
    <property type="protein sequence ID" value="MDT0683641.1"/>
    <property type="molecule type" value="Genomic_DNA"/>
</dbReference>
<name>A0ABU3DIU7_9RHOB</name>
<dbReference type="SUPFAM" id="SSF53850">
    <property type="entry name" value="Periplasmic binding protein-like II"/>
    <property type="match status" value="1"/>
</dbReference>
<reference evidence="1 2" key="1">
    <citation type="submission" date="2023-09" db="EMBL/GenBank/DDBJ databases">
        <authorList>
            <person name="Rey-Velasco X."/>
        </authorList>
    </citation>
    <scope>NUCLEOTIDE SEQUENCE [LARGE SCALE GENOMIC DNA]</scope>
    <source>
        <strain evidence="1 2">F158</strain>
    </source>
</reference>
<evidence type="ECO:0000313" key="1">
    <source>
        <dbReference type="EMBL" id="MDT0683641.1"/>
    </source>
</evidence>
<keyword evidence="2" id="KW-1185">Reference proteome</keyword>
<comment type="caution">
    <text evidence="1">The sequence shown here is derived from an EMBL/GenBank/DDBJ whole genome shotgun (WGS) entry which is preliminary data.</text>
</comment>
<evidence type="ECO:0000313" key="2">
    <source>
        <dbReference type="Proteomes" id="UP001265259"/>
    </source>
</evidence>
<proteinExistence type="predicted"/>
<dbReference type="RefSeq" id="WP_311692380.1">
    <property type="nucleotide sequence ID" value="NZ_JAVRHL010000003.1"/>
</dbReference>
<dbReference type="Proteomes" id="UP001265259">
    <property type="component" value="Unassembled WGS sequence"/>
</dbReference>
<dbReference type="PANTHER" id="PTHR30632">
    <property type="entry name" value="MOLYBDATE-BINDING PERIPLASMIC PROTEIN"/>
    <property type="match status" value="1"/>
</dbReference>
<organism evidence="1 2">
    <name type="scientific">Tropicimonas omnivorans</name>
    <dbReference type="NCBI Taxonomy" id="3075590"/>
    <lineage>
        <taxon>Bacteria</taxon>
        <taxon>Pseudomonadati</taxon>
        <taxon>Pseudomonadota</taxon>
        <taxon>Alphaproteobacteria</taxon>
        <taxon>Rhodobacterales</taxon>
        <taxon>Roseobacteraceae</taxon>
        <taxon>Tropicimonas</taxon>
    </lineage>
</organism>
<sequence>MSRPLRIVTSGAQAAPIEALLPSYECEVEIAFGSSLGDAHDSIPTRLKAGERFDLYFLAASAHARYAAEGHFAGDFVPLVASRIGAAVRQGEPVPDISTAPALRRALLAAGSVAHAASASGIYLSGEVFPALGIADEMAKTARTIYSERVGRVVARGEADLGFQQMSELIPIPGISIAGPLPPDFDRTFVFGAGFGLDGEMRAAAAAFLAFLRTGAAASVFAEAGLDPVSEERPHGAG</sequence>
<dbReference type="PANTHER" id="PTHR30632:SF11">
    <property type="entry name" value="BLR4797 PROTEIN"/>
    <property type="match status" value="1"/>
</dbReference>
<dbReference type="Pfam" id="PF13531">
    <property type="entry name" value="SBP_bac_11"/>
    <property type="match status" value="1"/>
</dbReference>
<gene>
    <name evidence="1" type="ORF">RM543_13175</name>
</gene>
<accession>A0ABU3DIU7</accession>